<gene>
    <name evidence="9" type="ORF">DFR52_101532</name>
</gene>
<evidence type="ECO:0000256" key="5">
    <source>
        <dbReference type="ARBA" id="ARBA00022989"/>
    </source>
</evidence>
<proteinExistence type="inferred from homology"/>
<dbReference type="EMBL" id="QGTR01000001">
    <property type="protein sequence ID" value="PWW03843.1"/>
    <property type="molecule type" value="Genomic_DNA"/>
</dbReference>
<evidence type="ECO:0000256" key="2">
    <source>
        <dbReference type="ARBA" id="ARBA00005811"/>
    </source>
</evidence>
<keyword evidence="7" id="KW-0653">Protein transport</keyword>
<keyword evidence="7" id="KW-0813">Transport</keyword>
<organism evidence="9 10">
    <name type="scientific">Hoeflea marina</name>
    <dbReference type="NCBI Taxonomy" id="274592"/>
    <lineage>
        <taxon>Bacteria</taxon>
        <taxon>Pseudomonadati</taxon>
        <taxon>Pseudomonadota</taxon>
        <taxon>Alphaproteobacteria</taxon>
        <taxon>Hyphomicrobiales</taxon>
        <taxon>Rhizobiaceae</taxon>
        <taxon>Hoeflea</taxon>
    </lineage>
</organism>
<keyword evidence="3" id="KW-1003">Cell membrane</keyword>
<dbReference type="Proteomes" id="UP000246352">
    <property type="component" value="Unassembled WGS sequence"/>
</dbReference>
<dbReference type="AlphaFoldDB" id="A0A317PQU2"/>
<dbReference type="GO" id="GO:0015031">
    <property type="term" value="P:protein transport"/>
    <property type="evidence" value="ECO:0007669"/>
    <property type="project" value="UniProtKB-KW"/>
</dbReference>
<accession>A0A317PQU2</accession>
<evidence type="ECO:0000256" key="7">
    <source>
        <dbReference type="RuleBase" id="RU003879"/>
    </source>
</evidence>
<evidence type="ECO:0000313" key="10">
    <source>
        <dbReference type="Proteomes" id="UP000246352"/>
    </source>
</evidence>
<evidence type="ECO:0000256" key="6">
    <source>
        <dbReference type="ARBA" id="ARBA00023136"/>
    </source>
</evidence>
<sequence>MKIARPVPRRRPEGTIALINVVFLLLIFFLIAGSLTPPLDGDVSMVETSQADASGPPDAVSARRDGQLYYRGEPVTAAAFLETRSAESGGDGGAPDIKLVADKDLPARRLLEILEEFRSLGAGKVLVITRRAGA</sequence>
<dbReference type="InterPro" id="IPR003400">
    <property type="entry name" value="ExbD"/>
</dbReference>
<evidence type="ECO:0000313" key="9">
    <source>
        <dbReference type="EMBL" id="PWW03843.1"/>
    </source>
</evidence>
<evidence type="ECO:0000256" key="4">
    <source>
        <dbReference type="ARBA" id="ARBA00022692"/>
    </source>
</evidence>
<keyword evidence="6 8" id="KW-0472">Membrane</keyword>
<dbReference type="Pfam" id="PF02472">
    <property type="entry name" value="ExbD"/>
    <property type="match status" value="1"/>
</dbReference>
<dbReference type="GO" id="GO:0005886">
    <property type="term" value="C:plasma membrane"/>
    <property type="evidence" value="ECO:0007669"/>
    <property type="project" value="UniProtKB-SubCell"/>
</dbReference>
<name>A0A317PQU2_9HYPH</name>
<keyword evidence="4 7" id="KW-0812">Transmembrane</keyword>
<comment type="similarity">
    <text evidence="2 7">Belongs to the ExbD/TolR family.</text>
</comment>
<protein>
    <submittedName>
        <fullName evidence="9">Biopolymer transport protein ExbD</fullName>
    </submittedName>
</protein>
<feature type="transmembrane region" description="Helical" evidence="8">
    <location>
        <begin position="16"/>
        <end position="35"/>
    </location>
</feature>
<dbReference type="GO" id="GO:0022857">
    <property type="term" value="F:transmembrane transporter activity"/>
    <property type="evidence" value="ECO:0007669"/>
    <property type="project" value="InterPro"/>
</dbReference>
<evidence type="ECO:0000256" key="3">
    <source>
        <dbReference type="ARBA" id="ARBA00022475"/>
    </source>
</evidence>
<dbReference type="RefSeq" id="WP_110030348.1">
    <property type="nucleotide sequence ID" value="NZ_QGTR01000001.1"/>
</dbReference>
<comment type="caution">
    <text evidence="9">The sequence shown here is derived from an EMBL/GenBank/DDBJ whole genome shotgun (WGS) entry which is preliminary data.</text>
</comment>
<keyword evidence="5 8" id="KW-1133">Transmembrane helix</keyword>
<evidence type="ECO:0000256" key="1">
    <source>
        <dbReference type="ARBA" id="ARBA00004162"/>
    </source>
</evidence>
<evidence type="ECO:0000256" key="8">
    <source>
        <dbReference type="SAM" id="Phobius"/>
    </source>
</evidence>
<dbReference type="OrthoDB" id="8479787at2"/>
<keyword evidence="10" id="KW-1185">Reference proteome</keyword>
<comment type="subcellular location">
    <subcellularLocation>
        <location evidence="1">Cell membrane</location>
        <topology evidence="1">Single-pass membrane protein</topology>
    </subcellularLocation>
    <subcellularLocation>
        <location evidence="7">Cell membrane</location>
        <topology evidence="7">Single-pass type II membrane protein</topology>
    </subcellularLocation>
</comment>
<reference evidence="9 10" key="1">
    <citation type="submission" date="2018-05" db="EMBL/GenBank/DDBJ databases">
        <title>Genomic Encyclopedia of Type Strains, Phase IV (KMG-IV): sequencing the most valuable type-strain genomes for metagenomic binning, comparative biology and taxonomic classification.</title>
        <authorList>
            <person name="Goeker M."/>
        </authorList>
    </citation>
    <scope>NUCLEOTIDE SEQUENCE [LARGE SCALE GENOMIC DNA]</scope>
    <source>
        <strain evidence="9 10">DSM 16791</strain>
    </source>
</reference>